<evidence type="ECO:0000313" key="2">
    <source>
        <dbReference type="Proteomes" id="UP001596200"/>
    </source>
</evidence>
<comment type="caution">
    <text evidence="1">The sequence shown here is derived from an EMBL/GenBank/DDBJ whole genome shotgun (WGS) entry which is preliminary data.</text>
</comment>
<dbReference type="EMBL" id="JBHSPU010000009">
    <property type="protein sequence ID" value="MFC5913473.1"/>
    <property type="molecule type" value="Genomic_DNA"/>
</dbReference>
<organism evidence="1 2">
    <name type="scientific">Streptomyces pulveraceus</name>
    <dbReference type="NCBI Taxonomy" id="68258"/>
    <lineage>
        <taxon>Bacteria</taxon>
        <taxon>Bacillati</taxon>
        <taxon>Actinomycetota</taxon>
        <taxon>Actinomycetes</taxon>
        <taxon>Kitasatosporales</taxon>
        <taxon>Streptomycetaceae</taxon>
        <taxon>Streptomyces</taxon>
    </lineage>
</organism>
<gene>
    <name evidence="1" type="ORF">ACFP1B_08535</name>
</gene>
<reference evidence="2" key="1">
    <citation type="journal article" date="2019" name="Int. J. Syst. Evol. Microbiol.">
        <title>The Global Catalogue of Microorganisms (GCM) 10K type strain sequencing project: providing services to taxonomists for standard genome sequencing and annotation.</title>
        <authorList>
            <consortium name="The Broad Institute Genomics Platform"/>
            <consortium name="The Broad Institute Genome Sequencing Center for Infectious Disease"/>
            <person name="Wu L."/>
            <person name="Ma J."/>
        </authorList>
    </citation>
    <scope>NUCLEOTIDE SEQUENCE [LARGE SCALE GENOMIC DNA]</scope>
    <source>
        <strain evidence="2">JCM 4147</strain>
    </source>
</reference>
<keyword evidence="2" id="KW-1185">Reference proteome</keyword>
<dbReference type="Proteomes" id="UP001596200">
    <property type="component" value="Unassembled WGS sequence"/>
</dbReference>
<accession>A0ABW1GGS2</accession>
<protein>
    <submittedName>
        <fullName evidence="1">Uncharacterized protein</fullName>
    </submittedName>
</protein>
<dbReference type="RefSeq" id="WP_344512739.1">
    <property type="nucleotide sequence ID" value="NZ_BAAATU010000024.1"/>
</dbReference>
<evidence type="ECO:0000313" key="1">
    <source>
        <dbReference type="EMBL" id="MFC5913473.1"/>
    </source>
</evidence>
<proteinExistence type="predicted"/>
<name>A0ABW1GGS2_9ACTN</name>
<sequence length="231" mass="25064">MTLAPLDAASRPTAGALRLVEASTVNPRSIDITGYTQRMTAFCPYLAPSLAQGCTTWTVYRAVGSANAVEAELFHAGVHAAEWLRPLVRRPCGLLRCENVVILGEIPGVPHRDLMMWPHWALKHLYGPVGIMFGKFYAGEGETTEAGTRIPAAPVSFLPVRAAVRRRDPRFLEATPSLAAALATAEDDGRDVFEHLSGDWTEIHAWAKHLLPARPSASSRTMSESPSRPGS</sequence>